<dbReference type="PANTHER" id="PTHR47245:SF2">
    <property type="entry name" value="PEPTIDYL-PROLYL CIS-TRANS ISOMERASE HP_0175-RELATED"/>
    <property type="match status" value="1"/>
</dbReference>
<dbReference type="SUPFAM" id="SSF54534">
    <property type="entry name" value="FKBP-like"/>
    <property type="match status" value="1"/>
</dbReference>
<comment type="catalytic activity">
    <reaction evidence="1">
        <text>[protein]-peptidylproline (omega=180) = [protein]-peptidylproline (omega=0)</text>
        <dbReference type="Rhea" id="RHEA:16237"/>
        <dbReference type="Rhea" id="RHEA-COMP:10747"/>
        <dbReference type="Rhea" id="RHEA-COMP:10748"/>
        <dbReference type="ChEBI" id="CHEBI:83833"/>
        <dbReference type="ChEBI" id="CHEBI:83834"/>
        <dbReference type="EC" id="5.2.1.8"/>
    </reaction>
</comment>
<keyword evidence="4 5" id="KW-0697">Rotamase</keyword>
<dbReference type="PANTHER" id="PTHR47245">
    <property type="entry name" value="PEPTIDYLPROLYL ISOMERASE"/>
    <property type="match status" value="1"/>
</dbReference>
<evidence type="ECO:0000256" key="4">
    <source>
        <dbReference type="ARBA" id="ARBA00023110"/>
    </source>
</evidence>
<feature type="domain" description="PpiC" evidence="6">
    <location>
        <begin position="138"/>
        <end position="240"/>
    </location>
</feature>
<evidence type="ECO:0000313" key="8">
    <source>
        <dbReference type="Proteomes" id="UP000009080"/>
    </source>
</evidence>
<keyword evidence="8" id="KW-1185">Reference proteome</keyword>
<comment type="similarity">
    <text evidence="2">Belongs to the PpiC/parvulin rotamase family.</text>
</comment>
<protein>
    <recommendedName>
        <fullName evidence="3">peptidylprolyl isomerase</fullName>
        <ecNumber evidence="3">5.2.1.8</ecNumber>
    </recommendedName>
</protein>
<evidence type="ECO:0000313" key="7">
    <source>
        <dbReference type="EMBL" id="ACR13368.1"/>
    </source>
</evidence>
<dbReference type="SUPFAM" id="SSF109998">
    <property type="entry name" value="Triger factor/SurA peptide-binding domain-like"/>
    <property type="match status" value="1"/>
</dbReference>
<dbReference type="HOGENOM" id="CLU_034646_5_3_6"/>
<dbReference type="AlphaFoldDB" id="C5BTG5"/>
<dbReference type="InterPro" id="IPR050245">
    <property type="entry name" value="PrsA_foldase"/>
</dbReference>
<name>C5BTG5_TERTT</name>
<dbReference type="PROSITE" id="PS01096">
    <property type="entry name" value="PPIC_PPIASE_1"/>
    <property type="match status" value="1"/>
</dbReference>
<evidence type="ECO:0000256" key="1">
    <source>
        <dbReference type="ARBA" id="ARBA00000971"/>
    </source>
</evidence>
<dbReference type="NCBIfam" id="TIGR02933">
    <property type="entry name" value="nifM_nitrog"/>
    <property type="match status" value="1"/>
</dbReference>
<dbReference type="InterPro" id="IPR027304">
    <property type="entry name" value="Trigger_fact/SurA_dom_sf"/>
</dbReference>
<dbReference type="KEGG" id="ttu:TERTU_1595"/>
<dbReference type="Proteomes" id="UP000009080">
    <property type="component" value="Chromosome"/>
</dbReference>
<dbReference type="OrthoDB" id="9769613at2"/>
<evidence type="ECO:0000256" key="3">
    <source>
        <dbReference type="ARBA" id="ARBA00013194"/>
    </source>
</evidence>
<proteinExistence type="inferred from homology"/>
<reference evidence="7 8" key="1">
    <citation type="journal article" date="2009" name="PLoS ONE">
        <title>The complete genome of Teredinibacter turnerae T7901: an intracellular endosymbiont of marine wood-boring bivalves (shipworms).</title>
        <authorList>
            <person name="Yang J.C."/>
            <person name="Madupu R."/>
            <person name="Durkin A.S."/>
            <person name="Ekborg N.A."/>
            <person name="Pedamallu C.S."/>
            <person name="Hostetler J.B."/>
            <person name="Radune D."/>
            <person name="Toms B.S."/>
            <person name="Henrissat B."/>
            <person name="Coutinho P.M."/>
            <person name="Schwarz S."/>
            <person name="Field L."/>
            <person name="Trindade-Silva A.E."/>
            <person name="Soares C.A.G."/>
            <person name="Elshahawi S."/>
            <person name="Hanora A."/>
            <person name="Schmidt E.W."/>
            <person name="Haygood M.G."/>
            <person name="Posfai J."/>
            <person name="Benner J."/>
            <person name="Madinger C."/>
            <person name="Nove J."/>
            <person name="Anton B."/>
            <person name="Chaudhary K."/>
            <person name="Foster J."/>
            <person name="Holman A."/>
            <person name="Kumar S."/>
            <person name="Lessard P.A."/>
            <person name="Luyten Y.A."/>
            <person name="Slatko B."/>
            <person name="Wood N."/>
            <person name="Wu B."/>
            <person name="Teplitski M."/>
            <person name="Mougous J.D."/>
            <person name="Ward N."/>
            <person name="Eisen J.A."/>
            <person name="Badger J.H."/>
            <person name="Distel D.L."/>
        </authorList>
    </citation>
    <scope>NUCLEOTIDE SEQUENCE [LARGE SCALE GENOMIC DNA]</scope>
    <source>
        <strain evidence="8">ATCC 39867 / T7901</strain>
    </source>
</reference>
<dbReference type="InterPro" id="IPR046357">
    <property type="entry name" value="PPIase_dom_sf"/>
</dbReference>
<organism evidence="7 8">
    <name type="scientific">Teredinibacter turnerae (strain ATCC 39867 / T7901)</name>
    <dbReference type="NCBI Taxonomy" id="377629"/>
    <lineage>
        <taxon>Bacteria</taxon>
        <taxon>Pseudomonadati</taxon>
        <taxon>Pseudomonadota</taxon>
        <taxon>Gammaproteobacteria</taxon>
        <taxon>Cellvibrionales</taxon>
        <taxon>Cellvibrionaceae</taxon>
        <taxon>Teredinibacter</taxon>
    </lineage>
</organism>
<dbReference type="EMBL" id="CP001614">
    <property type="protein sequence ID" value="ACR13368.1"/>
    <property type="molecule type" value="Genomic_DNA"/>
</dbReference>
<sequence>MPEQQDLAFQLFKVAQEKYGEAIDKLEKPQYDDALRIAQRKIRIEEAVLSSSAAAKVSVPSNQIDEALDQIRGRYEEESDFYTDIQRVGVDETFFYQALSRELHVEAILDFISSDCDGVTETEISLYYYMNVAKFQMPEVRTARHILVTINEDNVENSRANSLKKINQIVSRLDKKPDRFAEQALKHSECPTSLQGGLMGKVKRGVLYPEIEQALFALKVGELSEVVESPLGFHIVLCEEIQQEGTLPLQDVYPRLEEFLLNRKRKQRQRQWLESILTSSNDSHYENGEAANG</sequence>
<dbReference type="PROSITE" id="PS50198">
    <property type="entry name" value="PPIC_PPIASE_2"/>
    <property type="match status" value="1"/>
</dbReference>
<accession>C5BTG5</accession>
<dbReference type="InterPro" id="IPR000297">
    <property type="entry name" value="PPIase_PpiC"/>
</dbReference>
<dbReference type="GO" id="GO:0003755">
    <property type="term" value="F:peptidyl-prolyl cis-trans isomerase activity"/>
    <property type="evidence" value="ECO:0007669"/>
    <property type="project" value="UniProtKB-KW"/>
</dbReference>
<dbReference type="Gene3D" id="3.10.50.40">
    <property type="match status" value="1"/>
</dbReference>
<keyword evidence="5" id="KW-0413">Isomerase</keyword>
<evidence type="ECO:0000259" key="6">
    <source>
        <dbReference type="PROSITE" id="PS50198"/>
    </source>
</evidence>
<evidence type="ECO:0000256" key="5">
    <source>
        <dbReference type="PROSITE-ProRule" id="PRU00278"/>
    </source>
</evidence>
<dbReference type="STRING" id="377629.TERTU_1595"/>
<dbReference type="InterPro" id="IPR014282">
    <property type="entry name" value="Nitrogen_fix_NifM"/>
</dbReference>
<evidence type="ECO:0000256" key="2">
    <source>
        <dbReference type="ARBA" id="ARBA00007656"/>
    </source>
</evidence>
<dbReference type="RefSeq" id="WP_015819482.1">
    <property type="nucleotide sequence ID" value="NC_012997.1"/>
</dbReference>
<dbReference type="eggNOG" id="COG0760">
    <property type="taxonomic scope" value="Bacteria"/>
</dbReference>
<dbReference type="EC" id="5.2.1.8" evidence="3"/>
<dbReference type="Pfam" id="PF00639">
    <property type="entry name" value="Rotamase"/>
    <property type="match status" value="1"/>
</dbReference>
<dbReference type="InterPro" id="IPR023058">
    <property type="entry name" value="PPIase_PpiC_CS"/>
</dbReference>
<gene>
    <name evidence="7" type="primary">nifM</name>
    <name evidence="7" type="ordered locus">TERTU_1595</name>
</gene>